<name>A0A9P1BND5_9DINO</name>
<organism evidence="2">
    <name type="scientific">Cladocopium goreaui</name>
    <dbReference type="NCBI Taxonomy" id="2562237"/>
    <lineage>
        <taxon>Eukaryota</taxon>
        <taxon>Sar</taxon>
        <taxon>Alveolata</taxon>
        <taxon>Dinophyceae</taxon>
        <taxon>Suessiales</taxon>
        <taxon>Symbiodiniaceae</taxon>
        <taxon>Cladocopium</taxon>
    </lineage>
</organism>
<dbReference type="EMBL" id="CAMXCT020000275">
    <property type="protein sequence ID" value="CAL1129873.1"/>
    <property type="molecule type" value="Genomic_DNA"/>
</dbReference>
<reference evidence="2" key="1">
    <citation type="submission" date="2022-10" db="EMBL/GenBank/DDBJ databases">
        <authorList>
            <person name="Chen Y."/>
            <person name="Dougan E. K."/>
            <person name="Chan C."/>
            <person name="Rhodes N."/>
            <person name="Thang M."/>
        </authorList>
    </citation>
    <scope>NUCLEOTIDE SEQUENCE</scope>
</reference>
<dbReference type="AlphaFoldDB" id="A0A9P1BND5"/>
<reference evidence="3" key="2">
    <citation type="submission" date="2024-04" db="EMBL/GenBank/DDBJ databases">
        <authorList>
            <person name="Chen Y."/>
            <person name="Shah S."/>
            <person name="Dougan E. K."/>
            <person name="Thang M."/>
            <person name="Chan C."/>
        </authorList>
    </citation>
    <scope>NUCLEOTIDE SEQUENCE [LARGE SCALE GENOMIC DNA]</scope>
</reference>
<dbReference type="EMBL" id="CAMXCT010000275">
    <property type="protein sequence ID" value="CAI3976498.1"/>
    <property type="molecule type" value="Genomic_DNA"/>
</dbReference>
<gene>
    <name evidence="2" type="ORF">C1SCF055_LOCUS4711</name>
</gene>
<protein>
    <submittedName>
        <fullName evidence="4">Phosphoenolpyruvate/phosphate translocator 1, chloroplastic</fullName>
    </submittedName>
</protein>
<feature type="compositionally biased region" description="Polar residues" evidence="1">
    <location>
        <begin position="1"/>
        <end position="11"/>
    </location>
</feature>
<evidence type="ECO:0000256" key="1">
    <source>
        <dbReference type="SAM" id="MobiDB-lite"/>
    </source>
</evidence>
<evidence type="ECO:0000313" key="4">
    <source>
        <dbReference type="EMBL" id="CAL4763810.1"/>
    </source>
</evidence>
<sequence>MALHQPLQQVLQGPHPGARVLLEGPPGLEQSRPSRVADEPVSQETLNYISQRVNSMLGHATTSSEWQVRAELRRMQPSFTAMKEKIQRVDMLLNAKVKGKEPVSQENLDRFLANIDQRREQELSLVKRDLHHIIMGHNHNADLMADHKVAIGTIHGMIEELHEDKPDKPALAQVHRKEILQHLLQISATLERTLGEQDVDHLLDRGEAILQRINTIIASAAAAMYHHPPSIPPGHGLAHLPPYGAPDPYLGGGIPGHMPLGHPVHPCLGL</sequence>
<dbReference type="EMBL" id="CAMXCT030000275">
    <property type="protein sequence ID" value="CAL4763810.1"/>
    <property type="molecule type" value="Genomic_DNA"/>
</dbReference>
<keyword evidence="5" id="KW-1185">Reference proteome</keyword>
<feature type="region of interest" description="Disordered" evidence="1">
    <location>
        <begin position="1"/>
        <end position="40"/>
    </location>
</feature>
<dbReference type="Proteomes" id="UP001152797">
    <property type="component" value="Unassembled WGS sequence"/>
</dbReference>
<evidence type="ECO:0000313" key="5">
    <source>
        <dbReference type="Proteomes" id="UP001152797"/>
    </source>
</evidence>
<evidence type="ECO:0000313" key="3">
    <source>
        <dbReference type="EMBL" id="CAL1129873.1"/>
    </source>
</evidence>
<evidence type="ECO:0000313" key="2">
    <source>
        <dbReference type="EMBL" id="CAI3976498.1"/>
    </source>
</evidence>
<accession>A0A9P1BND5</accession>
<proteinExistence type="predicted"/>
<comment type="caution">
    <text evidence="2">The sequence shown here is derived from an EMBL/GenBank/DDBJ whole genome shotgun (WGS) entry which is preliminary data.</text>
</comment>